<accession>A0A4Z1K129</accession>
<dbReference type="AlphaFoldDB" id="A0A4Z1K129"/>
<dbReference type="Proteomes" id="UP000297229">
    <property type="component" value="Unassembled WGS sequence"/>
</dbReference>
<gene>
    <name evidence="2" type="ORF">BELL_0235g00160</name>
</gene>
<proteinExistence type="predicted"/>
<reference evidence="2 3" key="1">
    <citation type="submission" date="2017-12" db="EMBL/GenBank/DDBJ databases">
        <title>Comparative genomics of Botrytis spp.</title>
        <authorList>
            <person name="Valero-Jimenez C.A."/>
            <person name="Tapia P."/>
            <person name="Veloso J."/>
            <person name="Silva-Moreno E."/>
            <person name="Staats M."/>
            <person name="Valdes J.H."/>
            <person name="Van Kan J.A.L."/>
        </authorList>
    </citation>
    <scope>NUCLEOTIDE SEQUENCE [LARGE SCALE GENOMIC DNA]</scope>
    <source>
        <strain evidence="2 3">Be9601</strain>
    </source>
</reference>
<evidence type="ECO:0000313" key="3">
    <source>
        <dbReference type="Proteomes" id="UP000297229"/>
    </source>
</evidence>
<organism evidence="2 3">
    <name type="scientific">Botrytis elliptica</name>
    <dbReference type="NCBI Taxonomy" id="278938"/>
    <lineage>
        <taxon>Eukaryota</taxon>
        <taxon>Fungi</taxon>
        <taxon>Dikarya</taxon>
        <taxon>Ascomycota</taxon>
        <taxon>Pezizomycotina</taxon>
        <taxon>Leotiomycetes</taxon>
        <taxon>Helotiales</taxon>
        <taxon>Sclerotiniaceae</taxon>
        <taxon>Botrytis</taxon>
    </lineage>
</organism>
<evidence type="ECO:0000313" key="2">
    <source>
        <dbReference type="EMBL" id="TGO75093.1"/>
    </source>
</evidence>
<comment type="caution">
    <text evidence="2">The sequence shown here is derived from an EMBL/GenBank/DDBJ whole genome shotgun (WGS) entry which is preliminary data.</text>
</comment>
<sequence length="169" mass="19843">MSDDKQLIEVLSLKKTLRPASKIDTNYVKDGKLVYEMFTRNIKSRDISPRLAGQVEAIIEVANDILKKPNRLFRGTLRRRKLYKQLELLEGGLQKLVDGIEVADEGAKEVKRLQAVNNEEKETHQMEKEEKERKITETEREVKRLHDVNNEESETHQMEKEEKERKITE</sequence>
<name>A0A4Z1K129_9HELO</name>
<protein>
    <submittedName>
        <fullName evidence="2">Uncharacterized protein</fullName>
    </submittedName>
</protein>
<feature type="non-terminal residue" evidence="2">
    <location>
        <position position="169"/>
    </location>
</feature>
<evidence type="ECO:0000256" key="1">
    <source>
        <dbReference type="SAM" id="MobiDB-lite"/>
    </source>
</evidence>
<dbReference type="EMBL" id="PQXM01000234">
    <property type="protein sequence ID" value="TGO75093.1"/>
    <property type="molecule type" value="Genomic_DNA"/>
</dbReference>
<keyword evidence="3" id="KW-1185">Reference proteome</keyword>
<feature type="region of interest" description="Disordered" evidence="1">
    <location>
        <begin position="117"/>
        <end position="169"/>
    </location>
</feature>